<comment type="similarity">
    <text evidence="1">Belongs to the 'phage' integrase family.</text>
</comment>
<keyword evidence="3" id="KW-0238">DNA-binding</keyword>
<dbReference type="Gene3D" id="1.10.443.10">
    <property type="entry name" value="Intergrase catalytic core"/>
    <property type="match status" value="1"/>
</dbReference>
<name>A0ABX5AD06_RATRA</name>
<evidence type="ECO:0000313" key="6">
    <source>
        <dbReference type="EMBL" id="PPH77004.1"/>
    </source>
</evidence>
<dbReference type="InterPro" id="IPR050090">
    <property type="entry name" value="Tyrosine_recombinase_XerCD"/>
</dbReference>
<keyword evidence="2" id="KW-0229">DNA integration</keyword>
<dbReference type="Pfam" id="PF14659">
    <property type="entry name" value="Phage_int_SAM_3"/>
    <property type="match status" value="1"/>
</dbReference>
<reference evidence="6 7" key="1">
    <citation type="submission" date="2018-02" db="EMBL/GenBank/DDBJ databases">
        <title>Bacteriophage NCPPB3778 and a type I-E CRISPR drive the evolution of the US Biological Select Agent, Rathayibacter toxicus.</title>
        <authorList>
            <person name="Davis E.W.II."/>
            <person name="Tabima J.F."/>
            <person name="Weisberg A.J."/>
            <person name="Lopes L.D."/>
            <person name="Wiseman M.S."/>
            <person name="Wiseman M.S."/>
            <person name="Pupko T."/>
            <person name="Belcher M.S."/>
            <person name="Sechler A.J."/>
            <person name="Tancos M.A."/>
            <person name="Schroeder B.K."/>
            <person name="Murray T.D."/>
            <person name="Luster D.G."/>
            <person name="Schneider W.L."/>
            <person name="Rogers E."/>
            <person name="Andreote F.D."/>
            <person name="Grunwald N.J."/>
            <person name="Putnam M.L."/>
            <person name="Chang J.H."/>
        </authorList>
    </citation>
    <scope>NUCLEOTIDE SEQUENCE [LARGE SCALE GENOMIC DNA]</scope>
    <source>
        <strain evidence="6 7">AY1D6</strain>
    </source>
</reference>
<gene>
    <name evidence="6" type="ORF">C5C40_07585</name>
</gene>
<protein>
    <submittedName>
        <fullName evidence="6">Site-specific integrase</fullName>
    </submittedName>
</protein>
<proteinExistence type="inferred from homology"/>
<dbReference type="PANTHER" id="PTHR30349:SF64">
    <property type="entry name" value="PROPHAGE INTEGRASE INTD-RELATED"/>
    <property type="match status" value="1"/>
</dbReference>
<evidence type="ECO:0000256" key="1">
    <source>
        <dbReference type="ARBA" id="ARBA00008857"/>
    </source>
</evidence>
<accession>A0ABX5AD06</accession>
<dbReference type="InterPro" id="IPR013762">
    <property type="entry name" value="Integrase-like_cat_sf"/>
</dbReference>
<keyword evidence="4" id="KW-0233">DNA recombination</keyword>
<dbReference type="Pfam" id="PF00589">
    <property type="entry name" value="Phage_integrase"/>
    <property type="match status" value="1"/>
</dbReference>
<dbReference type="Proteomes" id="UP000239698">
    <property type="component" value="Unassembled WGS sequence"/>
</dbReference>
<dbReference type="InterPro" id="IPR004107">
    <property type="entry name" value="Integrase_SAM-like_N"/>
</dbReference>
<dbReference type="SUPFAM" id="SSF56349">
    <property type="entry name" value="DNA breaking-rejoining enzymes"/>
    <property type="match status" value="1"/>
</dbReference>
<feature type="domain" description="Tyr recombinase" evidence="5">
    <location>
        <begin position="168"/>
        <end position="371"/>
    </location>
</feature>
<dbReference type="Gene3D" id="1.10.150.130">
    <property type="match status" value="1"/>
</dbReference>
<evidence type="ECO:0000256" key="2">
    <source>
        <dbReference type="ARBA" id="ARBA00022908"/>
    </source>
</evidence>
<evidence type="ECO:0000256" key="3">
    <source>
        <dbReference type="ARBA" id="ARBA00023125"/>
    </source>
</evidence>
<evidence type="ECO:0000313" key="7">
    <source>
        <dbReference type="Proteomes" id="UP000239698"/>
    </source>
</evidence>
<sequence length="379" mass="42012">MANVREVLRKTGIADEVRWRDGNGSFKQRTFNVRRDAERFGMKVEPELERGASTEPLVKNSKTVAEVVAASLAASKPELKPRTYRSAELLCSGRVLPRFGKRRITTLTRAEVQVWVGKLRAEGLAPMTMHHCYVALRKVCKHALHDRLISFNPCDGVKPPKNHNAGQFTPSFLTAAQVEALAGQLSTAAPYDLLARFAANTGLRAGELAGLRVQDVDLARGHVQVRQTMQHVAGEWRAGTPKSKRSTRDVPLLHSGLIRNLRAYLLQHPHSGDPSALFWPGRAVGGSHQPDYARVMDNASFRRNYFRPALAAAGLHDMRVHDLRHTAASLWLAAGFQPYEVSRWLGHSNVTTTDTIYAHLYATDYTSHIAKFDAFLAGG</sequence>
<organism evidence="6 7">
    <name type="scientific">Rathayibacter rathayi</name>
    <name type="common">Corynebacterium rathayi</name>
    <dbReference type="NCBI Taxonomy" id="33887"/>
    <lineage>
        <taxon>Bacteria</taxon>
        <taxon>Bacillati</taxon>
        <taxon>Actinomycetota</taxon>
        <taxon>Actinomycetes</taxon>
        <taxon>Micrococcales</taxon>
        <taxon>Microbacteriaceae</taxon>
        <taxon>Rathayibacter</taxon>
    </lineage>
</organism>
<evidence type="ECO:0000259" key="5">
    <source>
        <dbReference type="PROSITE" id="PS51898"/>
    </source>
</evidence>
<dbReference type="PROSITE" id="PS51898">
    <property type="entry name" value="TYR_RECOMBINASE"/>
    <property type="match status" value="1"/>
</dbReference>
<dbReference type="EMBL" id="PSVT01000013">
    <property type="protein sequence ID" value="PPH77004.1"/>
    <property type="molecule type" value="Genomic_DNA"/>
</dbReference>
<keyword evidence="7" id="KW-1185">Reference proteome</keyword>
<comment type="caution">
    <text evidence="6">The sequence shown here is derived from an EMBL/GenBank/DDBJ whole genome shotgun (WGS) entry which is preliminary data.</text>
</comment>
<dbReference type="RefSeq" id="WP_097167511.1">
    <property type="nucleotide sequence ID" value="NZ_CP028129.1"/>
</dbReference>
<evidence type="ECO:0000256" key="4">
    <source>
        <dbReference type="ARBA" id="ARBA00023172"/>
    </source>
</evidence>
<dbReference type="InterPro" id="IPR010998">
    <property type="entry name" value="Integrase_recombinase_N"/>
</dbReference>
<dbReference type="GeneID" id="49819304"/>
<dbReference type="InterPro" id="IPR002104">
    <property type="entry name" value="Integrase_catalytic"/>
</dbReference>
<dbReference type="CDD" id="cd01189">
    <property type="entry name" value="INT_ICEBs1_C_like"/>
    <property type="match status" value="1"/>
</dbReference>
<dbReference type="PANTHER" id="PTHR30349">
    <property type="entry name" value="PHAGE INTEGRASE-RELATED"/>
    <property type="match status" value="1"/>
</dbReference>
<dbReference type="InterPro" id="IPR011010">
    <property type="entry name" value="DNA_brk_join_enz"/>
</dbReference>